<dbReference type="Gene3D" id="3.30.565.10">
    <property type="entry name" value="Histidine kinase-like ATPase, C-terminal domain"/>
    <property type="match status" value="1"/>
</dbReference>
<feature type="transmembrane region" description="Helical" evidence="1">
    <location>
        <begin position="45"/>
        <end position="67"/>
    </location>
</feature>
<feature type="transmembrane region" description="Helical" evidence="1">
    <location>
        <begin position="79"/>
        <end position="97"/>
    </location>
</feature>
<keyword evidence="1" id="KW-0472">Membrane</keyword>
<dbReference type="RefSeq" id="WP_348717888.1">
    <property type="nucleotide sequence ID" value="NZ_CAXJIO010000013.1"/>
</dbReference>
<dbReference type="GO" id="GO:0004673">
    <property type="term" value="F:protein histidine kinase activity"/>
    <property type="evidence" value="ECO:0007669"/>
    <property type="project" value="UniProtKB-EC"/>
</dbReference>
<dbReference type="InterPro" id="IPR036890">
    <property type="entry name" value="HATPase_C_sf"/>
</dbReference>
<dbReference type="EC" id="2.7.13.3" evidence="3"/>
<sequence>MTSLQKTPAIFKNSIVHHILFWLGVYAYFIGTVNMSYYSGYGEVLSHYAIYVFCQILVAYTSLYALIPCFLNTKKNVQFIGSMLLLLMLAFVLFVAYHEYYHLPKYHEPKDMPYDSYGIFWEKLLNIRIFIGKSTIILTPTVLLIIAKFYKEKQAYLQLNEQKKITELSALKHQLNPHFLFNTLNNLYALAINKSDEAPEVIAKLSEMLDYMLYGCNEKYVPLTKEIDLIDNYLALEKVRYGDRVAIRFEKNIQPEVKIAPLILLTFIENAFKHGVSQELKKASINIVISVEGNHILFNIANSVTKNAANSTKEAIGLSNVKKQLELLYLDGYSLKIEEDANYFNVHLKLPIK</sequence>
<evidence type="ECO:0000259" key="2">
    <source>
        <dbReference type="Pfam" id="PF06580"/>
    </source>
</evidence>
<keyword evidence="3" id="KW-0418">Kinase</keyword>
<feature type="transmembrane region" description="Helical" evidence="1">
    <location>
        <begin position="20"/>
        <end position="39"/>
    </location>
</feature>
<reference evidence="3 4" key="1">
    <citation type="submission" date="2024-05" db="EMBL/GenBank/DDBJ databases">
        <authorList>
            <person name="Duchaud E."/>
        </authorList>
    </citation>
    <scope>NUCLEOTIDE SEQUENCE [LARGE SCALE GENOMIC DNA]</scope>
    <source>
        <strain evidence="3">Ena-SAMPLE-TAB-13-05-2024-13:56:06:370-140308</strain>
    </source>
</reference>
<feature type="transmembrane region" description="Helical" evidence="1">
    <location>
        <begin position="130"/>
        <end position="150"/>
    </location>
</feature>
<dbReference type="PANTHER" id="PTHR34220">
    <property type="entry name" value="SENSOR HISTIDINE KINASE YPDA"/>
    <property type="match status" value="1"/>
</dbReference>
<evidence type="ECO:0000313" key="3">
    <source>
        <dbReference type="EMBL" id="CAL2103695.1"/>
    </source>
</evidence>
<dbReference type="PANTHER" id="PTHR34220:SF7">
    <property type="entry name" value="SENSOR HISTIDINE KINASE YPDA"/>
    <property type="match status" value="1"/>
</dbReference>
<dbReference type="Proteomes" id="UP001497527">
    <property type="component" value="Unassembled WGS sequence"/>
</dbReference>
<dbReference type="InterPro" id="IPR010559">
    <property type="entry name" value="Sig_transdc_His_kin_internal"/>
</dbReference>
<evidence type="ECO:0000313" key="4">
    <source>
        <dbReference type="Proteomes" id="UP001497527"/>
    </source>
</evidence>
<protein>
    <submittedName>
        <fullName evidence="3">Two-component system, LytTR family, sensor kinase</fullName>
        <ecNumber evidence="3">2.7.13.3</ecNumber>
    </submittedName>
</protein>
<accession>A0ABP1F2H2</accession>
<comment type="caution">
    <text evidence="3">The sequence shown here is derived from an EMBL/GenBank/DDBJ whole genome shotgun (WGS) entry which is preliminary data.</text>
</comment>
<gene>
    <name evidence="3" type="ORF">T190423A01A_40288</name>
</gene>
<keyword evidence="4" id="KW-1185">Reference proteome</keyword>
<keyword evidence="1" id="KW-0812">Transmembrane</keyword>
<evidence type="ECO:0000256" key="1">
    <source>
        <dbReference type="SAM" id="Phobius"/>
    </source>
</evidence>
<proteinExistence type="predicted"/>
<keyword evidence="3" id="KW-0808">Transferase</keyword>
<dbReference type="EMBL" id="CAXJIO010000013">
    <property type="protein sequence ID" value="CAL2103695.1"/>
    <property type="molecule type" value="Genomic_DNA"/>
</dbReference>
<dbReference type="InterPro" id="IPR050640">
    <property type="entry name" value="Bact_2-comp_sensor_kinase"/>
</dbReference>
<keyword evidence="1" id="KW-1133">Transmembrane helix</keyword>
<organism evidence="3 4">
    <name type="scientific">Tenacibaculum polynesiense</name>
    <dbReference type="NCBI Taxonomy" id="3137857"/>
    <lineage>
        <taxon>Bacteria</taxon>
        <taxon>Pseudomonadati</taxon>
        <taxon>Bacteroidota</taxon>
        <taxon>Flavobacteriia</taxon>
        <taxon>Flavobacteriales</taxon>
        <taxon>Flavobacteriaceae</taxon>
        <taxon>Tenacibaculum</taxon>
    </lineage>
</organism>
<name>A0ABP1F2H2_9FLAO</name>
<dbReference type="Pfam" id="PF06580">
    <property type="entry name" value="His_kinase"/>
    <property type="match status" value="1"/>
</dbReference>
<feature type="domain" description="Signal transduction histidine kinase internal region" evidence="2">
    <location>
        <begin position="167"/>
        <end position="245"/>
    </location>
</feature>